<keyword evidence="4 5" id="KW-0472">Membrane</keyword>
<evidence type="ECO:0000256" key="5">
    <source>
        <dbReference type="SAM" id="Phobius"/>
    </source>
</evidence>
<dbReference type="Pfam" id="PF04932">
    <property type="entry name" value="Wzy_C"/>
    <property type="match status" value="1"/>
</dbReference>
<dbReference type="InterPro" id="IPR007016">
    <property type="entry name" value="O-antigen_ligase-rel_domated"/>
</dbReference>
<feature type="transmembrane region" description="Helical" evidence="5">
    <location>
        <begin position="55"/>
        <end position="75"/>
    </location>
</feature>
<feature type="transmembrane region" description="Helical" evidence="5">
    <location>
        <begin position="30"/>
        <end position="48"/>
    </location>
</feature>
<feature type="transmembrane region" description="Helical" evidence="5">
    <location>
        <begin position="424"/>
        <end position="440"/>
    </location>
</feature>
<keyword evidence="2 5" id="KW-0812">Transmembrane</keyword>
<feature type="transmembrane region" description="Helical" evidence="5">
    <location>
        <begin position="7"/>
        <end position="24"/>
    </location>
</feature>
<accession>A0A1Y1QBE0</accession>
<feature type="domain" description="O-antigen ligase-related" evidence="6">
    <location>
        <begin position="238"/>
        <end position="377"/>
    </location>
</feature>
<comment type="subcellular location">
    <subcellularLocation>
        <location evidence="1">Membrane</location>
        <topology evidence="1">Multi-pass membrane protein</topology>
    </subcellularLocation>
</comment>
<protein>
    <recommendedName>
        <fullName evidence="6">O-antigen ligase-related domain-containing protein</fullName>
    </recommendedName>
</protein>
<feature type="transmembrane region" description="Helical" evidence="5">
    <location>
        <begin position="365"/>
        <end position="389"/>
    </location>
</feature>
<feature type="transmembrane region" description="Helical" evidence="5">
    <location>
        <begin position="282"/>
        <end position="302"/>
    </location>
</feature>
<keyword evidence="3 5" id="KW-1133">Transmembrane helix</keyword>
<dbReference type="InterPro" id="IPR051533">
    <property type="entry name" value="WaaL-like"/>
</dbReference>
<dbReference type="GO" id="GO:0016020">
    <property type="term" value="C:membrane"/>
    <property type="evidence" value="ECO:0007669"/>
    <property type="project" value="UniProtKB-SubCell"/>
</dbReference>
<dbReference type="EMBL" id="MTEJ01000527">
    <property type="protein sequence ID" value="OQX01966.1"/>
    <property type="molecule type" value="Genomic_DNA"/>
</dbReference>
<feature type="transmembrane region" description="Helical" evidence="5">
    <location>
        <begin position="144"/>
        <end position="164"/>
    </location>
</feature>
<name>A0A1Y1QBE0_9GAMM</name>
<evidence type="ECO:0000313" key="8">
    <source>
        <dbReference type="Proteomes" id="UP000192491"/>
    </source>
</evidence>
<dbReference type="AlphaFoldDB" id="A0A1Y1QBE0"/>
<dbReference type="PANTHER" id="PTHR37422:SF13">
    <property type="entry name" value="LIPOPOLYSACCHARIDE BIOSYNTHESIS PROTEIN PA4999-RELATED"/>
    <property type="match status" value="1"/>
</dbReference>
<reference evidence="7 8" key="1">
    <citation type="submission" date="2017-01" db="EMBL/GenBank/DDBJ databases">
        <title>Novel large sulfur bacteria in the metagenomes of groundwater-fed chemosynthetic microbial mats in the Lake Huron basin.</title>
        <authorList>
            <person name="Sharrar A.M."/>
            <person name="Flood B.E."/>
            <person name="Bailey J.V."/>
            <person name="Jones D.S."/>
            <person name="Biddanda B."/>
            <person name="Ruberg S.A."/>
            <person name="Marcus D.N."/>
            <person name="Dick G.J."/>
        </authorList>
    </citation>
    <scope>NUCLEOTIDE SEQUENCE [LARGE SCALE GENOMIC DNA]</scope>
    <source>
        <strain evidence="7">A8</strain>
    </source>
</reference>
<comment type="caution">
    <text evidence="7">The sequence shown here is derived from an EMBL/GenBank/DDBJ whole genome shotgun (WGS) entry which is preliminary data.</text>
</comment>
<evidence type="ECO:0000313" key="7">
    <source>
        <dbReference type="EMBL" id="OQX01966.1"/>
    </source>
</evidence>
<organism evidence="7 8">
    <name type="scientific">Thiothrix lacustris</name>
    <dbReference type="NCBI Taxonomy" id="525917"/>
    <lineage>
        <taxon>Bacteria</taxon>
        <taxon>Pseudomonadati</taxon>
        <taxon>Pseudomonadota</taxon>
        <taxon>Gammaproteobacteria</taxon>
        <taxon>Thiotrichales</taxon>
        <taxon>Thiotrichaceae</taxon>
        <taxon>Thiothrix</taxon>
    </lineage>
</organism>
<proteinExistence type="predicted"/>
<dbReference type="Proteomes" id="UP000192491">
    <property type="component" value="Unassembled WGS sequence"/>
</dbReference>
<evidence type="ECO:0000256" key="1">
    <source>
        <dbReference type="ARBA" id="ARBA00004141"/>
    </source>
</evidence>
<sequence>MRTLPEQLVFALSIALLIAAPTLYSGKTAFAEMLLGFLGLSILVCLLWMETPQRLYRPVTLFIITGLCLTAIYLVPLPQTHWANLPGRDFYLEGVNWLNQQSVTPALALSLVPAETLIALLSLIAPLGIFLVASYLPETKVKQLVMVFLGVAALQASLGLIQYASNNPVFFFGLEPNGQSAQGTYRNRDHFAALMEMALPISIGLTLFTLGQHHRGQQHDTKRFTWLTLNNTLIFGSLMLLILLAGIFSRSRAGVFLTIIAVILSSLIFARHIGGKQSAGITAVIATITTGFAVSIGLIPILNRFVAQDPLEDARWEIFRNTMEGIKTFFPLGSGPGTFPDVYRSLQPIEQMGFVNNAHNDYLELLFEMGVIGIAIITAFLLLYVYGWIKLWGKSWNELHFIQNAAGIGIFIILLHSFSDFNLHTPANMIAFTFLCGLFFRKPDGTSTNSG</sequence>
<evidence type="ECO:0000256" key="3">
    <source>
        <dbReference type="ARBA" id="ARBA00022989"/>
    </source>
</evidence>
<evidence type="ECO:0000256" key="2">
    <source>
        <dbReference type="ARBA" id="ARBA00022692"/>
    </source>
</evidence>
<feature type="transmembrane region" description="Helical" evidence="5">
    <location>
        <begin position="253"/>
        <end position="270"/>
    </location>
</feature>
<dbReference type="PANTHER" id="PTHR37422">
    <property type="entry name" value="TEICHURONIC ACID BIOSYNTHESIS PROTEIN TUAE"/>
    <property type="match status" value="1"/>
</dbReference>
<evidence type="ECO:0000259" key="6">
    <source>
        <dbReference type="Pfam" id="PF04932"/>
    </source>
</evidence>
<feature type="transmembrane region" description="Helical" evidence="5">
    <location>
        <begin position="117"/>
        <end position="137"/>
    </location>
</feature>
<feature type="transmembrane region" description="Helical" evidence="5">
    <location>
        <begin position="401"/>
        <end position="418"/>
    </location>
</feature>
<feature type="transmembrane region" description="Helical" evidence="5">
    <location>
        <begin position="224"/>
        <end position="247"/>
    </location>
</feature>
<gene>
    <name evidence="7" type="ORF">BWK73_44300</name>
</gene>
<feature type="transmembrane region" description="Helical" evidence="5">
    <location>
        <begin position="191"/>
        <end position="212"/>
    </location>
</feature>
<evidence type="ECO:0000256" key="4">
    <source>
        <dbReference type="ARBA" id="ARBA00023136"/>
    </source>
</evidence>